<dbReference type="EMBL" id="BGPR01043915">
    <property type="protein sequence ID" value="GBO20585.1"/>
    <property type="molecule type" value="Genomic_DNA"/>
</dbReference>
<comment type="caution">
    <text evidence="1">The sequence shown here is derived from an EMBL/GenBank/DDBJ whole genome shotgun (WGS) entry which is preliminary data.</text>
</comment>
<sequence length="70" mass="8003">NEDLIPSSNFKHPGGKGNFRTLRELHTQCKKLEIPIGDHLSDSEDEQFWLISEDKLSLVTDSACDEIQEF</sequence>
<dbReference type="Proteomes" id="UP000499080">
    <property type="component" value="Unassembled WGS sequence"/>
</dbReference>
<evidence type="ECO:0000313" key="1">
    <source>
        <dbReference type="EMBL" id="GBO20585.1"/>
    </source>
</evidence>
<protein>
    <submittedName>
        <fullName evidence="1">Uncharacterized protein</fullName>
    </submittedName>
</protein>
<proteinExistence type="predicted"/>
<accession>A0A4Y2V5M0</accession>
<keyword evidence="2" id="KW-1185">Reference proteome</keyword>
<feature type="non-terminal residue" evidence="1">
    <location>
        <position position="1"/>
    </location>
</feature>
<dbReference type="AlphaFoldDB" id="A0A4Y2V5M0"/>
<gene>
    <name evidence="1" type="ORF">AVEN_188907_1</name>
</gene>
<reference evidence="1 2" key="1">
    <citation type="journal article" date="2019" name="Sci. Rep.">
        <title>Orb-weaving spider Araneus ventricosus genome elucidates the spidroin gene catalogue.</title>
        <authorList>
            <person name="Kono N."/>
            <person name="Nakamura H."/>
            <person name="Ohtoshi R."/>
            <person name="Moran D.A.P."/>
            <person name="Shinohara A."/>
            <person name="Yoshida Y."/>
            <person name="Fujiwara M."/>
            <person name="Mori M."/>
            <person name="Tomita M."/>
            <person name="Arakawa K."/>
        </authorList>
    </citation>
    <scope>NUCLEOTIDE SEQUENCE [LARGE SCALE GENOMIC DNA]</scope>
</reference>
<organism evidence="1 2">
    <name type="scientific">Araneus ventricosus</name>
    <name type="common">Orbweaver spider</name>
    <name type="synonym">Epeira ventricosa</name>
    <dbReference type="NCBI Taxonomy" id="182803"/>
    <lineage>
        <taxon>Eukaryota</taxon>
        <taxon>Metazoa</taxon>
        <taxon>Ecdysozoa</taxon>
        <taxon>Arthropoda</taxon>
        <taxon>Chelicerata</taxon>
        <taxon>Arachnida</taxon>
        <taxon>Araneae</taxon>
        <taxon>Araneomorphae</taxon>
        <taxon>Entelegynae</taxon>
        <taxon>Araneoidea</taxon>
        <taxon>Araneidae</taxon>
        <taxon>Araneus</taxon>
    </lineage>
</organism>
<evidence type="ECO:0000313" key="2">
    <source>
        <dbReference type="Proteomes" id="UP000499080"/>
    </source>
</evidence>
<name>A0A4Y2V5M0_ARAVE</name>